<dbReference type="Proteomes" id="UP001488838">
    <property type="component" value="Unassembled WGS sequence"/>
</dbReference>
<feature type="region of interest" description="Disordered" evidence="5">
    <location>
        <begin position="119"/>
        <end position="139"/>
    </location>
</feature>
<protein>
    <recommendedName>
        <fullName evidence="6">Developmental pluripotency-associated protein 2/4 C-terminal domain-containing protein</fullName>
    </recommendedName>
</protein>
<feature type="compositionally biased region" description="Polar residues" evidence="5">
    <location>
        <begin position="853"/>
        <end position="862"/>
    </location>
</feature>
<gene>
    <name evidence="7" type="ORF">U0070_001941</name>
</gene>
<dbReference type="GO" id="GO:0005634">
    <property type="term" value="C:nucleus"/>
    <property type="evidence" value="ECO:0007669"/>
    <property type="project" value="UniProtKB-SubCell"/>
</dbReference>
<evidence type="ECO:0000313" key="7">
    <source>
        <dbReference type="EMBL" id="KAK7811888.1"/>
    </source>
</evidence>
<evidence type="ECO:0000313" key="8">
    <source>
        <dbReference type="Proteomes" id="UP001488838"/>
    </source>
</evidence>
<proteinExistence type="predicted"/>
<dbReference type="InterPro" id="IPR025891">
    <property type="entry name" value="Dppa2/4_C_dom"/>
</dbReference>
<evidence type="ECO:0000256" key="5">
    <source>
        <dbReference type="SAM" id="MobiDB-lite"/>
    </source>
</evidence>
<reference evidence="7 8" key="1">
    <citation type="journal article" date="2023" name="bioRxiv">
        <title>Conserved and derived expression patterns and positive selection on dental genes reveal complex evolutionary context of ever-growing rodent molars.</title>
        <authorList>
            <person name="Calamari Z.T."/>
            <person name="Song A."/>
            <person name="Cohen E."/>
            <person name="Akter M."/>
            <person name="Roy R.D."/>
            <person name="Hallikas O."/>
            <person name="Christensen M.M."/>
            <person name="Li P."/>
            <person name="Marangoni P."/>
            <person name="Jernvall J."/>
            <person name="Klein O.D."/>
        </authorList>
    </citation>
    <scope>NUCLEOTIDE SEQUENCE [LARGE SCALE GENOMIC DNA]</scope>
    <source>
        <strain evidence="7">V071</strain>
    </source>
</reference>
<dbReference type="PANTHER" id="PTHR16073">
    <property type="entry name" value="DCR DOMAIN-CONTAINING PROTEIN"/>
    <property type="match status" value="1"/>
</dbReference>
<evidence type="ECO:0000259" key="6">
    <source>
        <dbReference type="Pfam" id="PF14047"/>
    </source>
</evidence>
<dbReference type="GO" id="GO:0003682">
    <property type="term" value="F:chromatin binding"/>
    <property type="evidence" value="ECO:0007669"/>
    <property type="project" value="InterPro"/>
</dbReference>
<comment type="subcellular location">
    <subcellularLocation>
        <location evidence="1">Nucleus</location>
    </subcellularLocation>
</comment>
<dbReference type="GO" id="GO:0048731">
    <property type="term" value="P:system development"/>
    <property type="evidence" value="ECO:0007669"/>
    <property type="project" value="TreeGrafter"/>
</dbReference>
<feature type="domain" description="Developmental pluripotency-associated protein 2/4 C-terminal" evidence="6">
    <location>
        <begin position="184"/>
        <end position="215"/>
    </location>
</feature>
<accession>A0AAW0ICM1</accession>
<comment type="caution">
    <text evidence="7">The sequence shown here is derived from an EMBL/GenBank/DDBJ whole genome shotgun (WGS) entry which is preliminary data.</text>
</comment>
<name>A0AAW0ICM1_MYOGA</name>
<evidence type="ECO:0000256" key="4">
    <source>
        <dbReference type="ARBA" id="ARBA00023242"/>
    </source>
</evidence>
<keyword evidence="4" id="KW-0539">Nucleus</keyword>
<feature type="non-terminal residue" evidence="7">
    <location>
        <position position="1"/>
    </location>
</feature>
<feature type="region of interest" description="Disordered" evidence="5">
    <location>
        <begin position="843"/>
        <end position="862"/>
    </location>
</feature>
<feature type="region of interest" description="Disordered" evidence="5">
    <location>
        <begin position="1"/>
        <end position="27"/>
    </location>
</feature>
<evidence type="ECO:0000256" key="2">
    <source>
        <dbReference type="ARBA" id="ARBA00023015"/>
    </source>
</evidence>
<dbReference type="AlphaFoldDB" id="A0AAW0ICM1"/>
<dbReference type="Pfam" id="PF14047">
    <property type="entry name" value="DCR"/>
    <property type="match status" value="1"/>
</dbReference>
<organism evidence="7 8">
    <name type="scientific">Myodes glareolus</name>
    <name type="common">Bank vole</name>
    <name type="synonym">Clethrionomys glareolus</name>
    <dbReference type="NCBI Taxonomy" id="447135"/>
    <lineage>
        <taxon>Eukaryota</taxon>
        <taxon>Metazoa</taxon>
        <taxon>Chordata</taxon>
        <taxon>Craniata</taxon>
        <taxon>Vertebrata</taxon>
        <taxon>Euteleostomi</taxon>
        <taxon>Mammalia</taxon>
        <taxon>Eutheria</taxon>
        <taxon>Euarchontoglires</taxon>
        <taxon>Glires</taxon>
        <taxon>Rodentia</taxon>
        <taxon>Myomorpha</taxon>
        <taxon>Muroidea</taxon>
        <taxon>Cricetidae</taxon>
        <taxon>Arvicolinae</taxon>
        <taxon>Myodes</taxon>
    </lineage>
</organism>
<dbReference type="PANTHER" id="PTHR16073:SF10">
    <property type="entry name" value="DEVELOPMENTAL PLURIPOTENCY-ASSOCIATED PROTEIN 2"/>
    <property type="match status" value="1"/>
</dbReference>
<evidence type="ECO:0000256" key="1">
    <source>
        <dbReference type="ARBA" id="ARBA00004123"/>
    </source>
</evidence>
<keyword evidence="3" id="KW-0804">Transcription</keyword>
<feature type="compositionally biased region" description="Polar residues" evidence="5">
    <location>
        <begin position="10"/>
        <end position="22"/>
    </location>
</feature>
<dbReference type="EMBL" id="JBBHLL010000163">
    <property type="protein sequence ID" value="KAK7811888.1"/>
    <property type="molecule type" value="Genomic_DNA"/>
</dbReference>
<keyword evidence="2" id="KW-0805">Transcription regulation</keyword>
<dbReference type="InterPro" id="IPR039590">
    <property type="entry name" value="Dppa2/4"/>
</dbReference>
<evidence type="ECO:0000256" key="3">
    <source>
        <dbReference type="ARBA" id="ARBA00023163"/>
    </source>
</evidence>
<keyword evidence="8" id="KW-1185">Reference proteome</keyword>
<sequence>FLREAPHSDNFGSTEAPTTVQKDGNLCSKPAALSTGYRHHESRGSLSTGRGTASADVHPINELSQNILQEWCHCHNLSTEGKKVEVYLRLQKNSYSKQKCHIPQTFLEAKMKPVLKKPKADIRGPRPQSLKRKRGGRQGKNCLRAAQPMAVNSQPLLLNVKAFLLPVTECRCTLVIPEYQTVLQEMIPLFPLPVCVFPSPGVEDNMLSSECIHSNRKMRRNFETNTLKGNTKHYLQICLFRLMSRFSETQLEYYHSYKTSLGVRLCLSMKRKRRRDTGKKEEKTEKRGQILVINLTSLENSGITGAITSDKIYLVPDSNALSTLFLTSAPPRGAWRAFPNGAIQPPILDAWRAFPMARSSRQSLRSARLISHKSQGPGSFAINLKLCAPNKRLKATSAPLISAETRDSASTLYSQRFLAGLALPLHQPSNATGESRERAGYSSNPGSCVCSLILGTVGEEGKSYCSQGWKEERQCLTWLGSSLYTVTFGSFSKILTLYKTLLLTEEQLLLQKFRCGFQKVKVKQTYTSGPIHLQFAVLHRTHSPRVSKLLGTVSGHVNKSSLMSNSCEEHGNLESLAVRPHGFPSLIYFSGHLRFLCSVDNIEARLPMHWEMGNKNIKRRLSINSRSRQSDKEISKLGLIERKMSTGRMKKALPFPPMGTSSPLEIRAPGKGRLTLQGMTTAARCLLPRNEVKRKRITISGRSDGAHAVDVDAADAADASVDDADAADASADAADAADASVDDADASVVAATADVDCLITLLDHFYSFEGNSGRLANLQLSKWAVDFFTLIRVALIDNSLLIAKNVIFRAKSLPPQNRKIEWKGSRGPSLKIQHRKADLCPQKLAAEGEQKRSQSPGSSAGG</sequence>